<reference evidence="5" key="1">
    <citation type="submission" date="2023-06" db="EMBL/GenBank/DDBJ databases">
        <title>Genome-scale phylogeny and comparative genomics of the fungal order Sordariales.</title>
        <authorList>
            <consortium name="Lawrence Berkeley National Laboratory"/>
            <person name="Hensen N."/>
            <person name="Bonometti L."/>
            <person name="Westerberg I."/>
            <person name="Brannstrom I.O."/>
            <person name="Guillou S."/>
            <person name="Cros-Aarteil S."/>
            <person name="Calhoun S."/>
            <person name="Haridas S."/>
            <person name="Kuo A."/>
            <person name="Mondo S."/>
            <person name="Pangilinan J."/>
            <person name="Riley R."/>
            <person name="Labutti K."/>
            <person name="Andreopoulos B."/>
            <person name="Lipzen A."/>
            <person name="Chen C."/>
            <person name="Yanf M."/>
            <person name="Daum C."/>
            <person name="Ng V."/>
            <person name="Clum A."/>
            <person name="Steindorff A."/>
            <person name="Ohm R."/>
            <person name="Martin F."/>
            <person name="Silar P."/>
            <person name="Natvig D."/>
            <person name="Lalanne C."/>
            <person name="Gautier V."/>
            <person name="Ament-Velasquez S.L."/>
            <person name="Kruys A."/>
            <person name="Hutchinson M.I."/>
            <person name="Powell A.J."/>
            <person name="Barry K."/>
            <person name="Miller A.N."/>
            <person name="Grigoriev I.V."/>
            <person name="Debuchy R."/>
            <person name="Gladieux P."/>
            <person name="Thoren M.H."/>
            <person name="Johannesson H."/>
        </authorList>
    </citation>
    <scope>NUCLEOTIDE SEQUENCE</scope>
    <source>
        <strain evidence="5">CBS 606.72</strain>
    </source>
</reference>
<evidence type="ECO:0000313" key="6">
    <source>
        <dbReference type="Proteomes" id="UP001175000"/>
    </source>
</evidence>
<dbReference type="Pfam" id="PF00144">
    <property type="entry name" value="Beta-lactamase"/>
    <property type="match status" value="1"/>
</dbReference>
<dbReference type="AlphaFoldDB" id="A0AA40BTP5"/>
<dbReference type="Gene3D" id="3.40.710.10">
    <property type="entry name" value="DD-peptidase/beta-lactamase superfamily"/>
    <property type="match status" value="1"/>
</dbReference>
<feature type="chain" id="PRO_5041286764" evidence="2">
    <location>
        <begin position="20"/>
        <end position="597"/>
    </location>
</feature>
<feature type="domain" description="Beta-lactamase-like ARB-00930-like C-terminal" evidence="4">
    <location>
        <begin position="422"/>
        <end position="591"/>
    </location>
</feature>
<name>A0AA40BTP5_9PEZI</name>
<comment type="caution">
    <text evidence="5">The sequence shown here is derived from an EMBL/GenBank/DDBJ whole genome shotgun (WGS) entry which is preliminary data.</text>
</comment>
<dbReference type="InterPro" id="IPR001466">
    <property type="entry name" value="Beta-lactam-related"/>
</dbReference>
<dbReference type="InterPro" id="IPR051478">
    <property type="entry name" value="Beta-lactamase-like_AB/R"/>
</dbReference>
<evidence type="ECO:0000256" key="2">
    <source>
        <dbReference type="SAM" id="SignalP"/>
    </source>
</evidence>
<dbReference type="PANTHER" id="PTHR22935:SF95">
    <property type="entry name" value="BETA-LACTAMASE-LIKE 1-RELATED"/>
    <property type="match status" value="1"/>
</dbReference>
<gene>
    <name evidence="5" type="ORF">B0T14DRAFT_484881</name>
</gene>
<evidence type="ECO:0000259" key="3">
    <source>
        <dbReference type="Pfam" id="PF00144"/>
    </source>
</evidence>
<dbReference type="Proteomes" id="UP001175000">
    <property type="component" value="Unassembled WGS sequence"/>
</dbReference>
<dbReference type="SUPFAM" id="SSF56601">
    <property type="entry name" value="beta-lactamase/transpeptidase-like"/>
    <property type="match status" value="1"/>
</dbReference>
<comment type="similarity">
    <text evidence="1">Belongs to the beta-lactamase family.</text>
</comment>
<feature type="signal peptide" evidence="2">
    <location>
        <begin position="1"/>
        <end position="19"/>
    </location>
</feature>
<evidence type="ECO:0000313" key="5">
    <source>
        <dbReference type="EMBL" id="KAK0613264.1"/>
    </source>
</evidence>
<dbReference type="InterPro" id="IPR058664">
    <property type="entry name" value="ARB_00930-like_C"/>
</dbReference>
<keyword evidence="2" id="KW-0732">Signal</keyword>
<dbReference type="EMBL" id="JAULSU010000006">
    <property type="protein sequence ID" value="KAK0613264.1"/>
    <property type="molecule type" value="Genomic_DNA"/>
</dbReference>
<evidence type="ECO:0000259" key="4">
    <source>
        <dbReference type="Pfam" id="PF26335"/>
    </source>
</evidence>
<organism evidence="5 6">
    <name type="scientific">Immersiella caudata</name>
    <dbReference type="NCBI Taxonomy" id="314043"/>
    <lineage>
        <taxon>Eukaryota</taxon>
        <taxon>Fungi</taxon>
        <taxon>Dikarya</taxon>
        <taxon>Ascomycota</taxon>
        <taxon>Pezizomycotina</taxon>
        <taxon>Sordariomycetes</taxon>
        <taxon>Sordariomycetidae</taxon>
        <taxon>Sordariales</taxon>
        <taxon>Lasiosphaeriaceae</taxon>
        <taxon>Immersiella</taxon>
    </lineage>
</organism>
<protein>
    <submittedName>
        <fullName evidence="5">Beta-lactamase/transpeptidase-like protein</fullName>
    </submittedName>
</protein>
<accession>A0AA40BTP5</accession>
<evidence type="ECO:0000256" key="1">
    <source>
        <dbReference type="ARBA" id="ARBA00038473"/>
    </source>
</evidence>
<dbReference type="Pfam" id="PF26335">
    <property type="entry name" value="ARB_00930_C"/>
    <property type="match status" value="1"/>
</dbReference>
<keyword evidence="6" id="KW-1185">Reference proteome</keyword>
<sequence>MFKISLLTLGVAWTTAVQALECHSGGLLVPRPRGVQRLEAVQNALANLTSTLDKAFSGEIQAGFNVQNTSVSMGLVSFDQVDPSVPVWEYHRLSPANIRGTKRIDRHSQYLIGSVTKAISDAILLQHDLNLDDPITKYIPALDEKSSLIRWENITLGALAGQVAGVVPNYGFSEYYYLKDVFEALGFPRLDNASYPECGVIALNGPCSKEELLKGMLLSHPIAPPHSRPVYSNVAFTLLMYAVESVTGKNMTQLFGDFSAALGMFSTRPSPGDEHLAVIPPVDNTWGADFGDNVPGGGLVSTLADLSAFVQAILARSPILGSETRIRAWLQPGAFTGSPDSTVGMPWEIYRPDPSLLFPSGEGHTVTILSKDGGSYGYHARISLLDEYGVGLVILTAGDQSALGAVLSTAASIFIPAVDNAAREQAKTIYSGRFKSTSTPESSSTFNNSSIIVEATAEIDASSLKLTRLSRDGQDILAGLETVWAATAGQFLSAEMLNLTREWRLYPAEITRERNRILNDSNVAVIEEDWRLAWGLQSELPGAGIFAGDCLLWALADWLHYGRESVDRVVFVREAGTGRVLGLEVPFLRSGVMWIVG</sequence>
<dbReference type="PANTHER" id="PTHR22935">
    <property type="entry name" value="PENICILLIN-BINDING PROTEIN"/>
    <property type="match status" value="1"/>
</dbReference>
<feature type="domain" description="Beta-lactamase-related" evidence="3">
    <location>
        <begin position="95"/>
        <end position="401"/>
    </location>
</feature>
<dbReference type="InterPro" id="IPR012338">
    <property type="entry name" value="Beta-lactam/transpept-like"/>
</dbReference>
<proteinExistence type="inferred from homology"/>